<keyword evidence="2" id="KW-1185">Reference proteome</keyword>
<name>A0A7W8FYN4_9GAMM</name>
<reference evidence="1 2" key="1">
    <citation type="submission" date="2020-08" db="EMBL/GenBank/DDBJ databases">
        <title>Genomic Encyclopedia of Type Strains, Phase IV (KMG-IV): sequencing the most valuable type-strain genomes for metagenomic binning, comparative biology and taxonomic classification.</title>
        <authorList>
            <person name="Goeker M."/>
        </authorList>
    </citation>
    <scope>NUCLEOTIDE SEQUENCE [LARGE SCALE GENOMIC DNA]</scope>
    <source>
        <strain evidence="1 2">DSM 24163</strain>
    </source>
</reference>
<dbReference type="AlphaFoldDB" id="A0A7W8FYN4"/>
<accession>A0A7W8FYN4</accession>
<evidence type="ECO:0000313" key="2">
    <source>
        <dbReference type="Proteomes" id="UP000521199"/>
    </source>
</evidence>
<evidence type="ECO:0000313" key="1">
    <source>
        <dbReference type="EMBL" id="MBB5207306.1"/>
    </source>
</evidence>
<comment type="caution">
    <text evidence="1">The sequence shown here is derived from an EMBL/GenBank/DDBJ whole genome shotgun (WGS) entry which is preliminary data.</text>
</comment>
<proteinExistence type="predicted"/>
<dbReference type="EMBL" id="JACHHP010000001">
    <property type="protein sequence ID" value="MBB5207306.1"/>
    <property type="molecule type" value="Genomic_DNA"/>
</dbReference>
<dbReference type="RefSeq" id="WP_183959820.1">
    <property type="nucleotide sequence ID" value="NZ_JACHHP010000001.1"/>
</dbReference>
<sequence>MKTRISRRGTWHAGRWTAHARWREDSRLLIVERVEVWLADGRLLGRVRDCIALADMRAIDRLARLHAEAMLRNSSAIVHDSGATCLQAA</sequence>
<dbReference type="Proteomes" id="UP000521199">
    <property type="component" value="Unassembled WGS sequence"/>
</dbReference>
<gene>
    <name evidence="1" type="ORF">HNQ52_000822</name>
</gene>
<protein>
    <submittedName>
        <fullName evidence="1">Uncharacterized protein</fullName>
    </submittedName>
</protein>
<organism evidence="1 2">
    <name type="scientific">Chiayiivirga flava</name>
    <dbReference type="NCBI Taxonomy" id="659595"/>
    <lineage>
        <taxon>Bacteria</taxon>
        <taxon>Pseudomonadati</taxon>
        <taxon>Pseudomonadota</taxon>
        <taxon>Gammaproteobacteria</taxon>
        <taxon>Lysobacterales</taxon>
        <taxon>Lysobacteraceae</taxon>
        <taxon>Chiayiivirga</taxon>
    </lineage>
</organism>